<evidence type="ECO:0000313" key="3">
    <source>
        <dbReference type="Proteomes" id="UP000053989"/>
    </source>
</evidence>
<gene>
    <name evidence="2" type="ORF">SCLCIDRAFT_27663</name>
</gene>
<name>A0A0C3A2Q1_9AGAM</name>
<dbReference type="InParanoid" id="A0A0C3A2Q1"/>
<feature type="region of interest" description="Disordered" evidence="1">
    <location>
        <begin position="68"/>
        <end position="96"/>
    </location>
</feature>
<organism evidence="2 3">
    <name type="scientific">Scleroderma citrinum Foug A</name>
    <dbReference type="NCBI Taxonomy" id="1036808"/>
    <lineage>
        <taxon>Eukaryota</taxon>
        <taxon>Fungi</taxon>
        <taxon>Dikarya</taxon>
        <taxon>Basidiomycota</taxon>
        <taxon>Agaricomycotina</taxon>
        <taxon>Agaricomycetes</taxon>
        <taxon>Agaricomycetidae</taxon>
        <taxon>Boletales</taxon>
        <taxon>Sclerodermatineae</taxon>
        <taxon>Sclerodermataceae</taxon>
        <taxon>Scleroderma</taxon>
    </lineage>
</organism>
<dbReference type="OrthoDB" id="2690221at2759"/>
<accession>A0A0C3A2Q1</accession>
<feature type="region of interest" description="Disordered" evidence="1">
    <location>
        <begin position="421"/>
        <end position="451"/>
    </location>
</feature>
<reference evidence="2 3" key="1">
    <citation type="submission" date="2014-04" db="EMBL/GenBank/DDBJ databases">
        <authorList>
            <consortium name="DOE Joint Genome Institute"/>
            <person name="Kuo A."/>
            <person name="Kohler A."/>
            <person name="Nagy L.G."/>
            <person name="Floudas D."/>
            <person name="Copeland A."/>
            <person name="Barry K.W."/>
            <person name="Cichocki N."/>
            <person name="Veneault-Fourrey C."/>
            <person name="LaButti K."/>
            <person name="Lindquist E.A."/>
            <person name="Lipzen A."/>
            <person name="Lundell T."/>
            <person name="Morin E."/>
            <person name="Murat C."/>
            <person name="Sun H."/>
            <person name="Tunlid A."/>
            <person name="Henrissat B."/>
            <person name="Grigoriev I.V."/>
            <person name="Hibbett D.S."/>
            <person name="Martin F."/>
            <person name="Nordberg H.P."/>
            <person name="Cantor M.N."/>
            <person name="Hua S.X."/>
        </authorList>
    </citation>
    <scope>NUCLEOTIDE SEQUENCE [LARGE SCALE GENOMIC DNA]</scope>
    <source>
        <strain evidence="2 3">Foug A</strain>
    </source>
</reference>
<dbReference type="EMBL" id="KN822079">
    <property type="protein sequence ID" value="KIM58952.1"/>
    <property type="molecule type" value="Genomic_DNA"/>
</dbReference>
<sequence>MHSNQMHDQCMPSSISAVTQHAANLSWKTLPERDEWGCFKPRIVPTLPTSGTNTPDTDSNFQLLSELEPQSPPDVASTGGLPPSRPSSPQSLHTNNSIHVLAPPTYQPFLHSSTPYTSRAAPHARRSMADIKPFHGKDSPDENPQDFFKAFNRVMRENPNITSDAEKIEVFDDYLAGGSTAEECLRNEMATDPTCCENNARLQKRITGAGTTHVIWVEEALGLAKLAKIEKSSILIWQVRECLPEVMRDLLDEEHLDREYFTAAVKTLSTVKPKEGRVKTEKRKRDEEAMERRVRASIADITGRMQRTTISQTTTQCTPQPVNTILSTGMCFATQQQQHQRVYNPLELVTEAQKEALCHIINHYEHHPQTAAGQQAHQAQVTQWFAQHGEQTCITESTPYPLMPGTASICSGKCFKCGTHEHGSRDAQSHQETRHALMPKREPGAQYATAS</sequence>
<protein>
    <submittedName>
        <fullName evidence="2">Uncharacterized protein</fullName>
    </submittedName>
</protein>
<dbReference type="HOGENOM" id="CLU_607152_0_0_1"/>
<keyword evidence="3" id="KW-1185">Reference proteome</keyword>
<reference evidence="3" key="2">
    <citation type="submission" date="2015-01" db="EMBL/GenBank/DDBJ databases">
        <title>Evolutionary Origins and Diversification of the Mycorrhizal Mutualists.</title>
        <authorList>
            <consortium name="DOE Joint Genome Institute"/>
            <consortium name="Mycorrhizal Genomics Consortium"/>
            <person name="Kohler A."/>
            <person name="Kuo A."/>
            <person name="Nagy L.G."/>
            <person name="Floudas D."/>
            <person name="Copeland A."/>
            <person name="Barry K.W."/>
            <person name="Cichocki N."/>
            <person name="Veneault-Fourrey C."/>
            <person name="LaButti K."/>
            <person name="Lindquist E.A."/>
            <person name="Lipzen A."/>
            <person name="Lundell T."/>
            <person name="Morin E."/>
            <person name="Murat C."/>
            <person name="Riley R."/>
            <person name="Ohm R."/>
            <person name="Sun H."/>
            <person name="Tunlid A."/>
            <person name="Henrissat B."/>
            <person name="Grigoriev I.V."/>
            <person name="Hibbett D.S."/>
            <person name="Martin F."/>
        </authorList>
    </citation>
    <scope>NUCLEOTIDE SEQUENCE [LARGE SCALE GENOMIC DNA]</scope>
    <source>
        <strain evidence="3">Foug A</strain>
    </source>
</reference>
<evidence type="ECO:0000313" key="2">
    <source>
        <dbReference type="EMBL" id="KIM58952.1"/>
    </source>
</evidence>
<dbReference type="AlphaFoldDB" id="A0A0C3A2Q1"/>
<proteinExistence type="predicted"/>
<feature type="compositionally biased region" description="Basic and acidic residues" evidence="1">
    <location>
        <begin position="421"/>
        <end position="443"/>
    </location>
</feature>
<dbReference type="Proteomes" id="UP000053989">
    <property type="component" value="Unassembled WGS sequence"/>
</dbReference>
<evidence type="ECO:0000256" key="1">
    <source>
        <dbReference type="SAM" id="MobiDB-lite"/>
    </source>
</evidence>